<dbReference type="EMBL" id="JADBJN010000004">
    <property type="protein sequence ID" value="KAG5669268.1"/>
    <property type="molecule type" value="Genomic_DNA"/>
</dbReference>
<dbReference type="Proteomes" id="UP001107558">
    <property type="component" value="Chromosome 4"/>
</dbReference>
<sequence length="180" mass="20540">MKFLKIILFFYFTISSFTFGDVNFKTITCKSDNVWSSIQVCSISSTGLLNIAGKFLKTLEKPYDVQIIISKSLLSNYFQVINNRFEWCSFMSGTGNYKIISPVTSILKSSMPTIFHNCPYSGKYEVKDFKMNQKMNVAASTLLPFGNYKLEIYVYKKNSTIFNLVMTFEVTTILSTIVGK</sequence>
<evidence type="ECO:0000256" key="1">
    <source>
        <dbReference type="SAM" id="SignalP"/>
    </source>
</evidence>
<proteinExistence type="predicted"/>
<accession>A0A9J6BHF7</accession>
<keyword evidence="1" id="KW-0732">Signal</keyword>
<organism evidence="2 3">
    <name type="scientific">Polypedilum vanderplanki</name>
    <name type="common">Sleeping chironomid midge</name>
    <dbReference type="NCBI Taxonomy" id="319348"/>
    <lineage>
        <taxon>Eukaryota</taxon>
        <taxon>Metazoa</taxon>
        <taxon>Ecdysozoa</taxon>
        <taxon>Arthropoda</taxon>
        <taxon>Hexapoda</taxon>
        <taxon>Insecta</taxon>
        <taxon>Pterygota</taxon>
        <taxon>Neoptera</taxon>
        <taxon>Endopterygota</taxon>
        <taxon>Diptera</taxon>
        <taxon>Nematocera</taxon>
        <taxon>Chironomoidea</taxon>
        <taxon>Chironomidae</taxon>
        <taxon>Chironominae</taxon>
        <taxon>Polypedilum</taxon>
        <taxon>Polypedilum</taxon>
    </lineage>
</organism>
<feature type="signal peptide" evidence="1">
    <location>
        <begin position="1"/>
        <end position="20"/>
    </location>
</feature>
<gene>
    <name evidence="2" type="ORF">PVAND_017159</name>
</gene>
<dbReference type="PANTHER" id="PTHR20898">
    <property type="entry name" value="DAEDALUS ON 3-RELATED-RELATED"/>
    <property type="match status" value="1"/>
</dbReference>
<evidence type="ECO:0000313" key="2">
    <source>
        <dbReference type="EMBL" id="KAG5669268.1"/>
    </source>
</evidence>
<evidence type="ECO:0000313" key="3">
    <source>
        <dbReference type="Proteomes" id="UP001107558"/>
    </source>
</evidence>
<evidence type="ECO:0008006" key="4">
    <source>
        <dbReference type="Google" id="ProtNLM"/>
    </source>
</evidence>
<protein>
    <recommendedName>
        <fullName evidence="4">MD-2-related lipid-recognition domain-containing protein</fullName>
    </recommendedName>
</protein>
<name>A0A9J6BHF7_POLVA</name>
<keyword evidence="3" id="KW-1185">Reference proteome</keyword>
<reference evidence="2" key="1">
    <citation type="submission" date="2021-03" db="EMBL/GenBank/DDBJ databases">
        <title>Chromosome level genome of the anhydrobiotic midge Polypedilum vanderplanki.</title>
        <authorList>
            <person name="Yoshida Y."/>
            <person name="Kikawada T."/>
            <person name="Gusev O."/>
        </authorList>
    </citation>
    <scope>NUCLEOTIDE SEQUENCE</scope>
    <source>
        <strain evidence="2">NIAS01</strain>
        <tissue evidence="2">Whole body or cell culture</tissue>
    </source>
</reference>
<dbReference type="PANTHER" id="PTHR20898:SF0">
    <property type="entry name" value="DAEDALUS ON 3-RELATED"/>
    <property type="match status" value="1"/>
</dbReference>
<dbReference type="AlphaFoldDB" id="A0A9J6BHF7"/>
<comment type="caution">
    <text evidence="2">The sequence shown here is derived from an EMBL/GenBank/DDBJ whole genome shotgun (WGS) entry which is preliminary data.</text>
</comment>
<feature type="chain" id="PRO_5039936727" description="MD-2-related lipid-recognition domain-containing protein" evidence="1">
    <location>
        <begin position="21"/>
        <end position="180"/>
    </location>
</feature>